<evidence type="ECO:0000313" key="2">
    <source>
        <dbReference type="EMBL" id="SDM29873.1"/>
    </source>
</evidence>
<feature type="transmembrane region" description="Helical" evidence="1">
    <location>
        <begin position="72"/>
        <end position="93"/>
    </location>
</feature>
<evidence type="ECO:0000256" key="1">
    <source>
        <dbReference type="SAM" id="Phobius"/>
    </source>
</evidence>
<dbReference type="EMBL" id="LT629701">
    <property type="protein sequence ID" value="SDM29873.1"/>
    <property type="molecule type" value="Genomic_DNA"/>
</dbReference>
<dbReference type="OrthoDB" id="2469007at2"/>
<dbReference type="InterPro" id="IPR020348">
    <property type="entry name" value="Uncharacterised_YvaD"/>
</dbReference>
<feature type="transmembrane region" description="Helical" evidence="1">
    <location>
        <begin position="41"/>
        <end position="60"/>
    </location>
</feature>
<feature type="transmembrane region" description="Helical" evidence="1">
    <location>
        <begin position="99"/>
        <end position="119"/>
    </location>
</feature>
<dbReference type="eggNOG" id="ENOG5030S65">
    <property type="taxonomic scope" value="Bacteria"/>
</dbReference>
<dbReference type="RefSeq" id="WP_030430782.1">
    <property type="nucleotide sequence ID" value="NZ_JOEF01000015.1"/>
</dbReference>
<keyword evidence="3" id="KW-1185">Reference proteome</keyword>
<dbReference type="STRING" id="211114.SAMN04489726_0858"/>
<dbReference type="Pfam" id="PF17314">
    <property type="entry name" value="DUF5360"/>
    <property type="match status" value="1"/>
</dbReference>
<protein>
    <recommendedName>
        <fullName evidence="4">YvaD family protein</fullName>
    </recommendedName>
</protein>
<keyword evidence="1" id="KW-0812">Transmembrane</keyword>
<proteinExistence type="predicted"/>
<keyword evidence="1" id="KW-1133">Transmembrane helix</keyword>
<keyword evidence="1" id="KW-0472">Membrane</keyword>
<name>A0A1G9S2Z6_ALLAB</name>
<evidence type="ECO:0008006" key="4">
    <source>
        <dbReference type="Google" id="ProtNLM"/>
    </source>
</evidence>
<evidence type="ECO:0000313" key="3">
    <source>
        <dbReference type="Proteomes" id="UP000183376"/>
    </source>
</evidence>
<dbReference type="AlphaFoldDB" id="A0A1G9S2Z6"/>
<organism evidence="2 3">
    <name type="scientific">Allokutzneria albata</name>
    <name type="common">Kibdelosporangium albatum</name>
    <dbReference type="NCBI Taxonomy" id="211114"/>
    <lineage>
        <taxon>Bacteria</taxon>
        <taxon>Bacillati</taxon>
        <taxon>Actinomycetota</taxon>
        <taxon>Actinomycetes</taxon>
        <taxon>Pseudonocardiales</taxon>
        <taxon>Pseudonocardiaceae</taxon>
        <taxon>Allokutzneria</taxon>
    </lineage>
</organism>
<dbReference type="Proteomes" id="UP000183376">
    <property type="component" value="Chromosome I"/>
</dbReference>
<accession>A0A1G9S2Z6</accession>
<gene>
    <name evidence="2" type="ORF">SAMN04489726_0858</name>
</gene>
<reference evidence="2 3" key="1">
    <citation type="submission" date="2016-10" db="EMBL/GenBank/DDBJ databases">
        <authorList>
            <person name="de Groot N.N."/>
        </authorList>
    </citation>
    <scope>NUCLEOTIDE SEQUENCE [LARGE SCALE GENOMIC DNA]</scope>
    <source>
        <strain evidence="2 3">DSM 44149</strain>
    </source>
</reference>
<sequence>MPSRWIKRSMLVTDAGFLCYWTATAVELIPPYPERALIDWNWSFLVLDVVASVLGLLALWRVRAGAPGGYPLTLVSLALTHAAGLTAITFWALRAEFDPAWWLPNLWLVLFPVIAIATMTRGAPAHR</sequence>